<dbReference type="InterPro" id="IPR026838">
    <property type="entry name" value="YheC/D"/>
</dbReference>
<organism evidence="1 2">
    <name type="scientific">Paenibacillus agricola</name>
    <dbReference type="NCBI Taxonomy" id="2716264"/>
    <lineage>
        <taxon>Bacteria</taxon>
        <taxon>Bacillati</taxon>
        <taxon>Bacillota</taxon>
        <taxon>Bacilli</taxon>
        <taxon>Bacillales</taxon>
        <taxon>Paenibacillaceae</taxon>
        <taxon>Paenibacillus</taxon>
    </lineage>
</organism>
<dbReference type="Pfam" id="PF14398">
    <property type="entry name" value="ATPgrasp_YheCD"/>
    <property type="match status" value="1"/>
</dbReference>
<dbReference type="Gene3D" id="3.30.470.20">
    <property type="entry name" value="ATP-grasp fold, B domain"/>
    <property type="match status" value="1"/>
</dbReference>
<comment type="caution">
    <text evidence="1">The sequence shown here is derived from an EMBL/GenBank/DDBJ whole genome shotgun (WGS) entry which is preliminary data.</text>
</comment>
<evidence type="ECO:0000313" key="1">
    <source>
        <dbReference type="EMBL" id="NHN34561.1"/>
    </source>
</evidence>
<keyword evidence="2" id="KW-1185">Reference proteome</keyword>
<dbReference type="SUPFAM" id="SSF56059">
    <property type="entry name" value="Glutathione synthetase ATP-binding domain-like"/>
    <property type="match status" value="1"/>
</dbReference>
<accession>A0ABX0JH52</accession>
<sequence length="285" mass="33673">MSKANRKRHILSKWRKTKANRKRHILSKWRKTKVNRKRHIISKWRKTKAILRNSALRRYVPDTKKMTRASLQEMLNRYSMVYIKPDSGTFGIGVMKVEKVSESEGKPFRYQAGVVKKTFTSFDPMYNSILKLTRRRLYLVQKGIHLTKYRNRRFDIRVMVQQSPRRKWEATGVIGRVAHPKKIVTNFHNGGTLEPIEKLLGAYVSGPAKPKYIHRLRKLGLVMANQLHSNFRGIKEIGLDVALDKELHPWVLEINTSPDPYIFKRLKDKRIFGKIRHYAKAYRRL</sequence>
<evidence type="ECO:0000313" key="2">
    <source>
        <dbReference type="Proteomes" id="UP001165962"/>
    </source>
</evidence>
<proteinExistence type="predicted"/>
<reference evidence="1" key="1">
    <citation type="submission" date="2020-03" db="EMBL/GenBank/DDBJ databases">
        <title>Draft sequencing of Paenibacilllus sp. S3N08.</title>
        <authorList>
            <person name="Kim D.-U."/>
        </authorList>
    </citation>
    <scope>NUCLEOTIDE SEQUENCE</scope>
    <source>
        <strain evidence="1">S3N08</strain>
    </source>
</reference>
<protein>
    <submittedName>
        <fullName evidence="1">YheC/YheD family protein</fullName>
    </submittedName>
</protein>
<gene>
    <name evidence="1" type="ORF">G9U52_32770</name>
</gene>
<dbReference type="Proteomes" id="UP001165962">
    <property type="component" value="Unassembled WGS sequence"/>
</dbReference>
<name>A0ABX0JH52_9BACL</name>
<dbReference type="EMBL" id="JAAOIW010000020">
    <property type="protein sequence ID" value="NHN34561.1"/>
    <property type="molecule type" value="Genomic_DNA"/>
</dbReference>
<dbReference type="RefSeq" id="WP_166155665.1">
    <property type="nucleotide sequence ID" value="NZ_JAAOIW010000020.1"/>
</dbReference>